<protein>
    <recommendedName>
        <fullName evidence="3">ASCH domain-containing protein</fullName>
    </recommendedName>
</protein>
<accession>A0A933KZU7</accession>
<evidence type="ECO:0000313" key="2">
    <source>
        <dbReference type="Proteomes" id="UP000782610"/>
    </source>
</evidence>
<name>A0A933KZU7_9HYPH</name>
<dbReference type="AlphaFoldDB" id="A0A933KZU7"/>
<dbReference type="Proteomes" id="UP000782610">
    <property type="component" value="Unassembled WGS sequence"/>
</dbReference>
<comment type="caution">
    <text evidence="1">The sequence shown here is derived from an EMBL/GenBank/DDBJ whole genome shotgun (WGS) entry which is preliminary data.</text>
</comment>
<organism evidence="1 2">
    <name type="scientific">Devosia nanyangense</name>
    <dbReference type="NCBI Taxonomy" id="1228055"/>
    <lineage>
        <taxon>Bacteria</taxon>
        <taxon>Pseudomonadati</taxon>
        <taxon>Pseudomonadota</taxon>
        <taxon>Alphaproteobacteria</taxon>
        <taxon>Hyphomicrobiales</taxon>
        <taxon>Devosiaceae</taxon>
        <taxon>Devosia</taxon>
    </lineage>
</organism>
<reference evidence="1" key="1">
    <citation type="submission" date="2020-07" db="EMBL/GenBank/DDBJ databases">
        <title>Huge and variable diversity of episymbiotic CPR bacteria and DPANN archaea in groundwater ecosystems.</title>
        <authorList>
            <person name="He C.Y."/>
            <person name="Keren R."/>
            <person name="Whittaker M."/>
            <person name="Farag I.F."/>
            <person name="Doudna J."/>
            <person name="Cate J.H.D."/>
            <person name="Banfield J.F."/>
        </authorList>
    </citation>
    <scope>NUCLEOTIDE SEQUENCE</scope>
    <source>
        <strain evidence="1">NC_groundwater_1586_Pr3_B-0.1um_66_15</strain>
    </source>
</reference>
<sequence>MLIKLETLEAIRRGKITLQFRRWTRPSVRPGGTLKTKMGLLRIGRIDEMRPEDVTEADARRAGFRDVADFQKWLGTMKQGPLFHRIEVAFAEPGVDGDHT</sequence>
<dbReference type="EMBL" id="JACRAF010000005">
    <property type="protein sequence ID" value="MBI4920490.1"/>
    <property type="molecule type" value="Genomic_DNA"/>
</dbReference>
<gene>
    <name evidence="1" type="ORF">HY834_01975</name>
</gene>
<evidence type="ECO:0008006" key="3">
    <source>
        <dbReference type="Google" id="ProtNLM"/>
    </source>
</evidence>
<evidence type="ECO:0000313" key="1">
    <source>
        <dbReference type="EMBL" id="MBI4920490.1"/>
    </source>
</evidence>
<proteinExistence type="predicted"/>